<evidence type="ECO:0000256" key="2">
    <source>
        <dbReference type="SAM" id="Phobius"/>
    </source>
</evidence>
<feature type="compositionally biased region" description="Polar residues" evidence="1">
    <location>
        <begin position="60"/>
        <end position="78"/>
    </location>
</feature>
<keyword evidence="4" id="KW-1185">Reference proteome</keyword>
<proteinExistence type="predicted"/>
<name>A0A4R2R0N0_9PSEU</name>
<evidence type="ECO:0000313" key="4">
    <source>
        <dbReference type="Proteomes" id="UP000294911"/>
    </source>
</evidence>
<reference evidence="3 4" key="1">
    <citation type="submission" date="2019-03" db="EMBL/GenBank/DDBJ databases">
        <title>Genomic Encyclopedia of Type Strains, Phase IV (KMG-IV): sequencing the most valuable type-strain genomes for metagenomic binning, comparative biology and taxonomic classification.</title>
        <authorList>
            <person name="Goeker M."/>
        </authorList>
    </citation>
    <scope>NUCLEOTIDE SEQUENCE [LARGE SCALE GENOMIC DNA]</scope>
    <source>
        <strain evidence="3 4">DSM 45765</strain>
    </source>
</reference>
<dbReference type="OrthoDB" id="5193869at2"/>
<comment type="caution">
    <text evidence="3">The sequence shown here is derived from an EMBL/GenBank/DDBJ whole genome shotgun (WGS) entry which is preliminary data.</text>
</comment>
<feature type="compositionally biased region" description="Acidic residues" evidence="1">
    <location>
        <begin position="38"/>
        <end position="47"/>
    </location>
</feature>
<dbReference type="EMBL" id="SLXQ01000002">
    <property type="protein sequence ID" value="TCP55119.1"/>
    <property type="molecule type" value="Genomic_DNA"/>
</dbReference>
<dbReference type="Proteomes" id="UP000294911">
    <property type="component" value="Unassembled WGS sequence"/>
</dbReference>
<evidence type="ECO:0000256" key="1">
    <source>
        <dbReference type="SAM" id="MobiDB-lite"/>
    </source>
</evidence>
<feature type="transmembrane region" description="Helical" evidence="2">
    <location>
        <begin position="134"/>
        <end position="152"/>
    </location>
</feature>
<organism evidence="3 4">
    <name type="scientific">Tamaricihabitans halophyticus</name>
    <dbReference type="NCBI Taxonomy" id="1262583"/>
    <lineage>
        <taxon>Bacteria</taxon>
        <taxon>Bacillati</taxon>
        <taxon>Actinomycetota</taxon>
        <taxon>Actinomycetes</taxon>
        <taxon>Pseudonocardiales</taxon>
        <taxon>Pseudonocardiaceae</taxon>
        <taxon>Tamaricihabitans</taxon>
    </lineage>
</organism>
<accession>A0A4R2R0N0</accession>
<keyword evidence="2" id="KW-1133">Transmembrane helix</keyword>
<evidence type="ECO:0000313" key="3">
    <source>
        <dbReference type="EMBL" id="TCP55119.1"/>
    </source>
</evidence>
<dbReference type="RefSeq" id="WP_132876488.1">
    <property type="nucleotide sequence ID" value="NZ_SLXQ01000002.1"/>
</dbReference>
<keyword evidence="2" id="KW-0812">Transmembrane</keyword>
<protein>
    <submittedName>
        <fullName evidence="3">Putative secreted protein with PEP-CTERM sorting signal</fullName>
    </submittedName>
</protein>
<dbReference type="AlphaFoldDB" id="A0A4R2R0N0"/>
<keyword evidence="2" id="KW-0472">Membrane</keyword>
<gene>
    <name evidence="3" type="ORF">EV191_102331</name>
</gene>
<sequence>MQNRGNGSGGPEDVDAAFAEIVAGLESEGLGKNLPDQDAPDEPEPPQDDSAGTATIPREQPTSGGWRSASSEWDPTWQNLDALDNVDPDDDHYHPPEPPPLPRPRKGAIIVLVFVLVGLLLLFAPGIFGLTPEVSTPIGLLAVTCALGYFVLSKRQQGPPPGANPDGSQV</sequence>
<feature type="compositionally biased region" description="Gly residues" evidence="1">
    <location>
        <begin position="1"/>
        <end position="10"/>
    </location>
</feature>
<feature type="region of interest" description="Disordered" evidence="1">
    <location>
        <begin position="1"/>
        <end position="102"/>
    </location>
</feature>
<feature type="transmembrane region" description="Helical" evidence="2">
    <location>
        <begin position="108"/>
        <end position="128"/>
    </location>
</feature>